<feature type="binding site" evidence="2">
    <location>
        <position position="189"/>
    </location>
    <ligand>
        <name>Mg(2+)</name>
        <dbReference type="ChEBI" id="CHEBI:18420"/>
    </ligand>
</feature>
<dbReference type="EC" id="2.5.1.31" evidence="2"/>
<keyword evidence="2" id="KW-0479">Metal-binding</keyword>
<dbReference type="GO" id="GO:0008834">
    <property type="term" value="F:ditrans,polycis-undecaprenyl-diphosphate synthase [(2E,6E)-farnesyl-diphosphate specific] activity"/>
    <property type="evidence" value="ECO:0007669"/>
    <property type="project" value="UniProtKB-UniRule"/>
</dbReference>
<sequence>MDGNGRWAKKQGKLRIFGHQAGVKSVRRAVSFAVNHHFNALTLYAFSSENWNRPTKEVSALMELFICALDNEVKSLHKHNIRLKVIGDISRFGISLQERIFDSEELTRNNNGLTLNIAANYGGRWDIIQGVKQLAIQVQEGLLLPDQINEDILCRHVCMNELAPVDLVIRTGGEHRISNFLLWQIAYAELFFTDVLWPDFDDVVFEGALNAFAQRERRFGGTTPDDVKAFVGGGVAEVSLDYSFYSRTYGNCHTVFATANVV</sequence>
<evidence type="ECO:0000256" key="2">
    <source>
        <dbReference type="HAMAP-Rule" id="MF_01139"/>
    </source>
</evidence>
<keyword evidence="2" id="KW-0573">Peptidoglycan synthesis</keyword>
<dbReference type="HAMAP" id="MF_01139">
    <property type="entry name" value="ISPT"/>
    <property type="match status" value="1"/>
</dbReference>
<dbReference type="eggNOG" id="COG0020">
    <property type="taxonomic scope" value="Bacteria"/>
</dbReference>
<feature type="binding site" evidence="2">
    <location>
        <position position="7"/>
    </location>
    <ligand>
        <name>substrate</name>
    </ligand>
</feature>
<dbReference type="GO" id="GO:0008360">
    <property type="term" value="P:regulation of cell shape"/>
    <property type="evidence" value="ECO:0007669"/>
    <property type="project" value="UniProtKB-KW"/>
</dbReference>
<dbReference type="Proteomes" id="UP000067325">
    <property type="component" value="Chromosome"/>
</dbReference>
<accession>A0A088NBE0</accession>
<keyword evidence="1 2" id="KW-0808">Transferase</keyword>
<dbReference type="GO" id="GO:0005829">
    <property type="term" value="C:cytosol"/>
    <property type="evidence" value="ECO:0007669"/>
    <property type="project" value="TreeGrafter"/>
</dbReference>
<feature type="binding site" evidence="2">
    <location>
        <position position="15"/>
    </location>
    <ligand>
        <name>substrate</name>
    </ligand>
</feature>
<comment type="catalytic activity">
    <reaction evidence="2">
        <text>8 isopentenyl diphosphate + (2E,6E)-farnesyl diphosphate = di-trans,octa-cis-undecaprenyl diphosphate + 8 diphosphate</text>
        <dbReference type="Rhea" id="RHEA:27551"/>
        <dbReference type="ChEBI" id="CHEBI:33019"/>
        <dbReference type="ChEBI" id="CHEBI:58405"/>
        <dbReference type="ChEBI" id="CHEBI:128769"/>
        <dbReference type="ChEBI" id="CHEBI:175763"/>
        <dbReference type="EC" id="2.5.1.31"/>
    </reaction>
</comment>
<feature type="binding site" evidence="2">
    <location>
        <position position="53"/>
    </location>
    <ligand>
        <name>substrate</name>
    </ligand>
</feature>
<feature type="binding site" evidence="2">
    <location>
        <position position="2"/>
    </location>
    <ligand>
        <name>Mg(2+)</name>
        <dbReference type="ChEBI" id="CHEBI:18420"/>
    </ligand>
</feature>
<dbReference type="PANTHER" id="PTHR10291">
    <property type="entry name" value="DEHYDRODOLICHYL DIPHOSPHATE SYNTHASE FAMILY MEMBER"/>
    <property type="match status" value="1"/>
</dbReference>
<dbReference type="PROSITE" id="PS01066">
    <property type="entry name" value="UPP_SYNTHASE"/>
    <property type="match status" value="1"/>
</dbReference>
<name>A0A088NBE0_9GAMM</name>
<dbReference type="NCBIfam" id="NF007596">
    <property type="entry name" value="PRK10240.1"/>
    <property type="match status" value="1"/>
</dbReference>
<dbReference type="AlphaFoldDB" id="A0A088NBE0"/>
<evidence type="ECO:0000256" key="1">
    <source>
        <dbReference type="ARBA" id="ARBA00022679"/>
    </source>
</evidence>
<dbReference type="CDD" id="cd00475">
    <property type="entry name" value="Cis_IPPS"/>
    <property type="match status" value="1"/>
</dbReference>
<dbReference type="GO" id="GO:0016094">
    <property type="term" value="P:polyprenol biosynthetic process"/>
    <property type="evidence" value="ECO:0007669"/>
    <property type="project" value="TreeGrafter"/>
</dbReference>
<keyword evidence="2" id="KW-0133">Cell shape</keyword>
<dbReference type="GO" id="GO:0009252">
    <property type="term" value="P:peptidoglycan biosynthetic process"/>
    <property type="evidence" value="ECO:0007669"/>
    <property type="project" value="UniProtKB-UniRule"/>
</dbReference>
<dbReference type="GO" id="GO:0000287">
    <property type="term" value="F:magnesium ion binding"/>
    <property type="evidence" value="ECO:0007669"/>
    <property type="project" value="UniProtKB-UniRule"/>
</dbReference>
<dbReference type="FunFam" id="3.40.1180.10:FF:000001">
    <property type="entry name" value="(2E,6E)-farnesyl-diphosphate-specific ditrans,polycis-undecaprenyl-diphosphate synthase"/>
    <property type="match status" value="1"/>
</dbReference>
<feature type="binding site" evidence="2">
    <location>
        <begin position="176"/>
        <end position="178"/>
    </location>
    <ligand>
        <name>substrate</name>
    </ligand>
</feature>
<dbReference type="NCBIfam" id="TIGR00055">
    <property type="entry name" value="uppS"/>
    <property type="match status" value="1"/>
</dbReference>
<proteinExistence type="inferred from homology"/>
<comment type="subunit">
    <text evidence="2">Homodimer.</text>
</comment>
<dbReference type="SUPFAM" id="SSF64005">
    <property type="entry name" value="Undecaprenyl diphosphate synthase"/>
    <property type="match status" value="1"/>
</dbReference>
<dbReference type="InterPro" id="IPR036424">
    <property type="entry name" value="UPP_synth-like_sf"/>
</dbReference>
<gene>
    <name evidence="2" type="primary">uppS</name>
    <name evidence="3" type="ORF">IM45_1175</name>
</gene>
<dbReference type="Pfam" id="PF01255">
    <property type="entry name" value="Prenyltransf"/>
    <property type="match status" value="1"/>
</dbReference>
<feature type="active site" evidence="2">
    <location>
        <position position="2"/>
    </location>
</feature>
<dbReference type="PANTHER" id="PTHR10291:SF0">
    <property type="entry name" value="DEHYDRODOLICHYL DIPHOSPHATE SYNTHASE 2"/>
    <property type="match status" value="1"/>
</dbReference>
<reference evidence="3 4" key="1">
    <citation type="journal article" date="2014" name="MBio">
        <title>Differential genome evolution between companion symbionts in an insect-bacterial symbiosis.</title>
        <authorList>
            <person name="Bennett G.M."/>
            <person name="McCutcheon J.P."/>
            <person name="MacDonald B.R."/>
            <person name="Romanovicz D."/>
            <person name="Moran N.A."/>
        </authorList>
    </citation>
    <scope>NUCLEOTIDE SEQUENCE [LARGE SCALE GENOMIC DNA]</scope>
    <source>
        <strain evidence="3 4">BGSS</strain>
    </source>
</reference>
<dbReference type="Gene3D" id="3.40.1180.10">
    <property type="entry name" value="Decaprenyl diphosphate synthase-like"/>
    <property type="match status" value="1"/>
</dbReference>
<feature type="active site" description="Proton acceptor" evidence="2">
    <location>
        <position position="50"/>
    </location>
</feature>
<comment type="function">
    <text evidence="2">Catalyzes the sequential condensation of isopentenyl diphosphate (IPP) with (2E,6E)-farnesyl diphosphate (E,E-FPP) to yield (2Z,6Z,10Z,14Z,18Z,22Z,26Z,30Z,34E,38E)-undecaprenyl diphosphate (di-trans,octa-cis-UPP). UPP is the precursor of glycosyl carrier lipid in the biosynthesis of bacterial cell wall polysaccharide components such as peptidoglycan and lipopolysaccharide.</text>
</comment>
<dbReference type="GO" id="GO:0071555">
    <property type="term" value="P:cell wall organization"/>
    <property type="evidence" value="ECO:0007669"/>
    <property type="project" value="UniProtKB-KW"/>
</dbReference>
<comment type="cofactor">
    <cofactor evidence="2">
        <name>Mg(2+)</name>
        <dbReference type="ChEBI" id="CHEBI:18420"/>
    </cofactor>
    <text evidence="2">Binds 2 magnesium ions per subunit.</text>
</comment>
<keyword evidence="2" id="KW-0961">Cell wall biogenesis/degradation</keyword>
<keyword evidence="2" id="KW-0460">Magnesium</keyword>
<feature type="binding site" evidence="2">
    <location>
        <position position="19"/>
    </location>
    <ligand>
        <name>substrate</name>
    </ligand>
</feature>
<dbReference type="KEGG" id="bcib:IM45_1175"/>
<feature type="binding site" evidence="2">
    <location>
        <begin position="3"/>
        <end position="6"/>
    </location>
    <ligand>
        <name>substrate</name>
    </ligand>
</feature>
<evidence type="ECO:0000313" key="3">
    <source>
        <dbReference type="EMBL" id="AIN47453.1"/>
    </source>
</evidence>
<feature type="binding site" evidence="2">
    <location>
        <position position="170"/>
    </location>
    <ligand>
        <name>substrate</name>
    </ligand>
</feature>
<protein>
    <recommendedName>
        <fullName evidence="2">Ditrans,polycis-undecaprenyl-diphosphate synthase ((2E,6E)-farnesyl-diphosphate specific)</fullName>
        <ecNumber evidence="2">2.5.1.31</ecNumber>
    </recommendedName>
    <alternativeName>
        <fullName evidence="2">Ditrans,polycis-undecaprenylcistransferase</fullName>
    </alternativeName>
    <alternativeName>
        <fullName evidence="2">Undecaprenyl diphosphate synthase</fullName>
        <shortName evidence="2">UDS</shortName>
    </alternativeName>
    <alternativeName>
        <fullName evidence="2">Undecaprenyl pyrophosphate synthase</fullName>
        <shortName evidence="2">UPP synthase</shortName>
    </alternativeName>
</protein>
<dbReference type="InterPro" id="IPR001441">
    <property type="entry name" value="UPP_synth-like"/>
</dbReference>
<dbReference type="InterPro" id="IPR018520">
    <property type="entry name" value="UPP_synth-like_CS"/>
</dbReference>
<evidence type="ECO:0000313" key="4">
    <source>
        <dbReference type="Proteomes" id="UP000067325"/>
    </source>
</evidence>
<feature type="binding site" evidence="2">
    <location>
        <begin position="47"/>
        <end position="49"/>
    </location>
    <ligand>
        <name>substrate</name>
    </ligand>
</feature>
<dbReference type="EMBL" id="CP008985">
    <property type="protein sequence ID" value="AIN47453.1"/>
    <property type="molecule type" value="Genomic_DNA"/>
</dbReference>
<organism evidence="3 4">
    <name type="scientific">Candidatus Palibaumannia cicadellinicola</name>
    <dbReference type="NCBI Taxonomy" id="186490"/>
    <lineage>
        <taxon>Bacteria</taxon>
        <taxon>Pseudomonadati</taxon>
        <taxon>Pseudomonadota</taxon>
        <taxon>Gammaproteobacteria</taxon>
        <taxon>Candidatus Palibaumannia</taxon>
    </lineage>
</organism>
<comment type="similarity">
    <text evidence="2">Belongs to the UPP synthase family.</text>
</comment>
<feature type="binding site" evidence="2">
    <location>
        <position position="51"/>
    </location>
    <ligand>
        <name>substrate</name>
    </ligand>
</feature>